<sequence length="159" mass="18350">MTSFLHSQPLFQLYLAWSSANPMFVRLSEGRFNITRREWRVLATLSHFERLSASALAREVQLDLVRTSRTVTRLVEKGWVSRVKNSANARSVWVQLEPAGYAIFEQMRPLVEELNQLLIQDLTETEQKQLSTLLHTITQRAQQLNASALITDKARRGNR</sequence>
<dbReference type="SMART" id="SM00347">
    <property type="entry name" value="HTH_MARR"/>
    <property type="match status" value="1"/>
</dbReference>
<proteinExistence type="predicted"/>
<evidence type="ECO:0000313" key="3">
    <source>
        <dbReference type="Proteomes" id="UP000700248"/>
    </source>
</evidence>
<dbReference type="InterPro" id="IPR039422">
    <property type="entry name" value="MarR/SlyA-like"/>
</dbReference>
<dbReference type="InterPro" id="IPR000835">
    <property type="entry name" value="HTH_MarR-typ"/>
</dbReference>
<dbReference type="Pfam" id="PF01047">
    <property type="entry name" value="MarR"/>
    <property type="match status" value="1"/>
</dbReference>
<reference evidence="2" key="2">
    <citation type="submission" date="2021-09" db="EMBL/GenBank/DDBJ databases">
        <authorList>
            <person name="Gilroy R."/>
        </authorList>
    </citation>
    <scope>NUCLEOTIDE SEQUENCE</scope>
    <source>
        <strain evidence="2">CHK175-13533</strain>
    </source>
</reference>
<dbReference type="InterPro" id="IPR036390">
    <property type="entry name" value="WH_DNA-bd_sf"/>
</dbReference>
<protein>
    <submittedName>
        <fullName evidence="2">MarR family transcriptional regulator</fullName>
    </submittedName>
</protein>
<dbReference type="PANTHER" id="PTHR33164">
    <property type="entry name" value="TRANSCRIPTIONAL REGULATOR, MARR FAMILY"/>
    <property type="match status" value="1"/>
</dbReference>
<reference evidence="2" key="1">
    <citation type="journal article" date="2021" name="PeerJ">
        <title>Extensive microbial diversity within the chicken gut microbiome revealed by metagenomics and culture.</title>
        <authorList>
            <person name="Gilroy R."/>
            <person name="Ravi A."/>
            <person name="Getino M."/>
            <person name="Pursley I."/>
            <person name="Horton D.L."/>
            <person name="Alikhan N.F."/>
            <person name="Baker D."/>
            <person name="Gharbi K."/>
            <person name="Hall N."/>
            <person name="Watson M."/>
            <person name="Adriaenssens E.M."/>
            <person name="Foster-Nyarko E."/>
            <person name="Jarju S."/>
            <person name="Secka A."/>
            <person name="Antonio M."/>
            <person name="Oren A."/>
            <person name="Chaudhuri R.R."/>
            <person name="La Ragione R."/>
            <person name="Hildebrand F."/>
            <person name="Pallen M.J."/>
        </authorList>
    </citation>
    <scope>NUCLEOTIDE SEQUENCE</scope>
    <source>
        <strain evidence="2">CHK175-13533</strain>
    </source>
</reference>
<gene>
    <name evidence="2" type="ORF">K8U84_00020</name>
</gene>
<dbReference type="GO" id="GO:0003700">
    <property type="term" value="F:DNA-binding transcription factor activity"/>
    <property type="evidence" value="ECO:0007669"/>
    <property type="project" value="InterPro"/>
</dbReference>
<dbReference type="PROSITE" id="PS50995">
    <property type="entry name" value="HTH_MARR_2"/>
    <property type="match status" value="1"/>
</dbReference>
<dbReference type="InterPro" id="IPR036388">
    <property type="entry name" value="WH-like_DNA-bd_sf"/>
</dbReference>
<name>A0A9D2VE91_9BURK</name>
<accession>A0A9D2VE91</accession>
<dbReference type="PRINTS" id="PR00598">
    <property type="entry name" value="HTHMARR"/>
</dbReference>
<evidence type="ECO:0000259" key="1">
    <source>
        <dbReference type="PROSITE" id="PS50995"/>
    </source>
</evidence>
<dbReference type="Proteomes" id="UP000700248">
    <property type="component" value="Unassembled WGS sequence"/>
</dbReference>
<evidence type="ECO:0000313" key="2">
    <source>
        <dbReference type="EMBL" id="HJH22920.1"/>
    </source>
</evidence>
<dbReference type="Gene3D" id="1.10.10.10">
    <property type="entry name" value="Winged helix-like DNA-binding domain superfamily/Winged helix DNA-binding domain"/>
    <property type="match status" value="1"/>
</dbReference>
<organism evidence="2 3">
    <name type="scientific">Paenalcaligenes hominis</name>
    <dbReference type="NCBI Taxonomy" id="643674"/>
    <lineage>
        <taxon>Bacteria</taxon>
        <taxon>Pseudomonadati</taxon>
        <taxon>Pseudomonadota</taxon>
        <taxon>Betaproteobacteria</taxon>
        <taxon>Burkholderiales</taxon>
        <taxon>Alcaligenaceae</taxon>
        <taxon>Paenalcaligenes</taxon>
    </lineage>
</organism>
<dbReference type="RefSeq" id="WP_276829574.1">
    <property type="nucleotide sequence ID" value="NZ_DYTQ01000001.1"/>
</dbReference>
<dbReference type="GO" id="GO:0006950">
    <property type="term" value="P:response to stress"/>
    <property type="evidence" value="ECO:0007669"/>
    <property type="project" value="TreeGrafter"/>
</dbReference>
<comment type="caution">
    <text evidence="2">The sequence shown here is derived from an EMBL/GenBank/DDBJ whole genome shotgun (WGS) entry which is preliminary data.</text>
</comment>
<dbReference type="EMBL" id="DYTQ01000001">
    <property type="protein sequence ID" value="HJH22920.1"/>
    <property type="molecule type" value="Genomic_DNA"/>
</dbReference>
<dbReference type="AlphaFoldDB" id="A0A9D2VE91"/>
<dbReference type="SUPFAM" id="SSF46785">
    <property type="entry name" value="Winged helix' DNA-binding domain"/>
    <property type="match status" value="1"/>
</dbReference>
<dbReference type="PANTHER" id="PTHR33164:SF43">
    <property type="entry name" value="HTH-TYPE TRANSCRIPTIONAL REPRESSOR YETL"/>
    <property type="match status" value="1"/>
</dbReference>
<feature type="domain" description="HTH marR-type" evidence="1">
    <location>
        <begin position="1"/>
        <end position="139"/>
    </location>
</feature>